<evidence type="ECO:0000313" key="2">
    <source>
        <dbReference type="Proteomes" id="UP000377595"/>
    </source>
</evidence>
<evidence type="ECO:0000313" key="1">
    <source>
        <dbReference type="EMBL" id="GES25103.1"/>
    </source>
</evidence>
<dbReference type="RefSeq" id="WP_155349900.1">
    <property type="nucleotide sequence ID" value="NZ_BAAAHM010000002.1"/>
</dbReference>
<reference evidence="1 2" key="1">
    <citation type="submission" date="2019-10" db="EMBL/GenBank/DDBJ databases">
        <title>Whole genome shotgun sequence of Acrocarpospora pleiomorpha NBRC 16267.</title>
        <authorList>
            <person name="Ichikawa N."/>
            <person name="Kimura A."/>
            <person name="Kitahashi Y."/>
            <person name="Komaki H."/>
            <person name="Oguchi A."/>
        </authorList>
    </citation>
    <scope>NUCLEOTIDE SEQUENCE [LARGE SCALE GENOMIC DNA]</scope>
    <source>
        <strain evidence="1 2">NBRC 16267</strain>
    </source>
</reference>
<accession>A0A5M3Y069</accession>
<protein>
    <recommendedName>
        <fullName evidence="3">DUF4162 domain-containing protein</fullName>
    </recommendedName>
</protein>
<dbReference type="EMBL" id="BLAF01000062">
    <property type="protein sequence ID" value="GES25103.1"/>
    <property type="molecule type" value="Genomic_DNA"/>
</dbReference>
<dbReference type="AlphaFoldDB" id="A0A5M3Y069"/>
<sequence length="49" mass="5200">MINATGLVKEYGKVRALDGLSLDVARPSLDDVYLRYAGRAFADAEGVAA</sequence>
<evidence type="ECO:0008006" key="3">
    <source>
        <dbReference type="Google" id="ProtNLM"/>
    </source>
</evidence>
<proteinExistence type="predicted"/>
<organism evidence="1 2">
    <name type="scientific">Acrocarpospora pleiomorpha</name>
    <dbReference type="NCBI Taxonomy" id="90975"/>
    <lineage>
        <taxon>Bacteria</taxon>
        <taxon>Bacillati</taxon>
        <taxon>Actinomycetota</taxon>
        <taxon>Actinomycetes</taxon>
        <taxon>Streptosporangiales</taxon>
        <taxon>Streptosporangiaceae</taxon>
        <taxon>Acrocarpospora</taxon>
    </lineage>
</organism>
<name>A0A5M3Y069_9ACTN</name>
<dbReference type="Proteomes" id="UP000377595">
    <property type="component" value="Unassembled WGS sequence"/>
</dbReference>
<keyword evidence="2" id="KW-1185">Reference proteome</keyword>
<gene>
    <name evidence="1" type="ORF">Aple_080020</name>
</gene>
<comment type="caution">
    <text evidence="1">The sequence shown here is derived from an EMBL/GenBank/DDBJ whole genome shotgun (WGS) entry which is preliminary data.</text>
</comment>